<dbReference type="eggNOG" id="COG3619">
    <property type="taxonomic scope" value="Bacteria"/>
</dbReference>
<dbReference type="PANTHER" id="PTHR37314">
    <property type="entry name" value="SLR0142 PROTEIN"/>
    <property type="match status" value="1"/>
</dbReference>
<gene>
    <name evidence="2" type="ORF">SSPSH_002737</name>
</gene>
<keyword evidence="3" id="KW-1185">Reference proteome</keyword>
<dbReference type="InterPro" id="IPR010699">
    <property type="entry name" value="DUF1275"/>
</dbReference>
<dbReference type="AlphaFoldDB" id="U2E3K3"/>
<dbReference type="Pfam" id="PF06912">
    <property type="entry name" value="DUF1275"/>
    <property type="match status" value="1"/>
</dbReference>
<feature type="transmembrane region" description="Helical" evidence="1">
    <location>
        <begin position="56"/>
        <end position="75"/>
    </location>
</feature>
<keyword evidence="1" id="KW-0472">Membrane</keyword>
<reference evidence="2 3" key="2">
    <citation type="journal article" date="2013" name="PLoS ONE">
        <title>INDIGO - INtegrated Data Warehouse of MIcrobial GenOmes with Examples from the Red Sea Extremophiles.</title>
        <authorList>
            <person name="Alam I."/>
            <person name="Antunes A."/>
            <person name="Kamau A.A."/>
            <person name="Ba Alawi W."/>
            <person name="Kalkatawi M."/>
            <person name="Stingl U."/>
            <person name="Bajic V.B."/>
        </authorList>
    </citation>
    <scope>NUCLEOTIDE SEQUENCE [LARGE SCALE GENOMIC DNA]</scope>
    <source>
        <strain evidence="2 3">E1L3A</strain>
    </source>
</reference>
<sequence length="222" mass="23347">MISYRRRERVIAAALTALSGYVDAMGFIALGGYFVSFMSGNSTRLGVGLESAWSKAALPAMLIGLFVAGVVMGTLTGQIARDRRPSAVLVLVTMLLCIAAICHDAGLSYVAVMCMALAMGAENTVFERNGEVTIGLTYMTGTLVKLGQRVTAALLGQGDRFAWAWYLLLWLGLVVGTLIGAAVYARIGLDGLWFAALAAAALGVAAHHYIGANAPSFPVPRE</sequence>
<proteinExistence type="predicted"/>
<dbReference type="EMBL" id="AFNV02000019">
    <property type="protein sequence ID" value="ERJ18456.1"/>
    <property type="molecule type" value="Genomic_DNA"/>
</dbReference>
<accession>U2E3K3</accession>
<name>U2E3K3_9GAMM</name>
<feature type="transmembrane region" description="Helical" evidence="1">
    <location>
        <begin position="192"/>
        <end position="210"/>
    </location>
</feature>
<feature type="transmembrane region" description="Helical" evidence="1">
    <location>
        <begin position="163"/>
        <end position="185"/>
    </location>
</feature>
<dbReference type="PANTHER" id="PTHR37314:SF4">
    <property type="entry name" value="UPF0700 TRANSMEMBRANE PROTEIN YOAK"/>
    <property type="match status" value="1"/>
</dbReference>
<organism evidence="2 3">
    <name type="scientific">Salinisphaera shabanensis E1L3A</name>
    <dbReference type="NCBI Taxonomy" id="1033802"/>
    <lineage>
        <taxon>Bacteria</taxon>
        <taxon>Pseudomonadati</taxon>
        <taxon>Pseudomonadota</taxon>
        <taxon>Gammaproteobacteria</taxon>
        <taxon>Salinisphaerales</taxon>
        <taxon>Salinisphaeraceae</taxon>
        <taxon>Salinisphaera</taxon>
    </lineage>
</organism>
<evidence type="ECO:0000256" key="1">
    <source>
        <dbReference type="SAM" id="Phobius"/>
    </source>
</evidence>
<keyword evidence="1" id="KW-1133">Transmembrane helix</keyword>
<reference evidence="2 3" key="1">
    <citation type="journal article" date="2011" name="J. Bacteriol.">
        <title>Genome sequence of Salinisphaera shabanensis, a gammaproteobacterium from the harsh, variable environment of the brine-seawater interface of the Shaban Deep in the Red Sea.</title>
        <authorList>
            <person name="Antunes A."/>
            <person name="Alam I."/>
            <person name="Bajic V.B."/>
            <person name="Stingl U."/>
        </authorList>
    </citation>
    <scope>NUCLEOTIDE SEQUENCE [LARGE SCALE GENOMIC DNA]</scope>
    <source>
        <strain evidence="2 3">E1L3A</strain>
    </source>
</reference>
<comment type="caution">
    <text evidence="2">The sequence shown here is derived from an EMBL/GenBank/DDBJ whole genome shotgun (WGS) entry which is preliminary data.</text>
</comment>
<dbReference type="STRING" id="1033802.SSPSH_002737"/>
<dbReference type="Proteomes" id="UP000006242">
    <property type="component" value="Unassembled WGS sequence"/>
</dbReference>
<keyword evidence="1 2" id="KW-0812">Transmembrane</keyword>
<evidence type="ECO:0000313" key="2">
    <source>
        <dbReference type="EMBL" id="ERJ18456.1"/>
    </source>
</evidence>
<protein>
    <submittedName>
        <fullName evidence="2">Conserved transmembrane protein</fullName>
    </submittedName>
</protein>
<feature type="transmembrane region" description="Helical" evidence="1">
    <location>
        <begin position="87"/>
        <end position="118"/>
    </location>
</feature>
<evidence type="ECO:0000313" key="3">
    <source>
        <dbReference type="Proteomes" id="UP000006242"/>
    </source>
</evidence>
<dbReference type="RefSeq" id="WP_006912083.1">
    <property type="nucleotide sequence ID" value="NZ_AFNV02000019.1"/>
</dbReference>
<feature type="transmembrane region" description="Helical" evidence="1">
    <location>
        <begin position="12"/>
        <end position="36"/>
    </location>
</feature>
<dbReference type="OrthoDB" id="885342at2"/>